<evidence type="ECO:0000259" key="3">
    <source>
        <dbReference type="Pfam" id="PF00014"/>
    </source>
</evidence>
<sequence>MIFILESYQERNTLPVVFFLVLENAKLLFLVLIFQYYYFSQQSNMSPFPSTNGRTLFSWYYYNASMNVCDCYIFGGCDEAEGSYRNLEECHDKCNPSIKEEGPSCKFVYIENFHPVQPGHGRPASPPSTESGNTDQVHPTNQRPSTSSHAEGERPQLPGFQVNRRPNINNTHQNAFGHVPLPGSGIPVEINPFLPFDIRSFAVIPVENGRVTSTGNTRATGSTSPGHFVRPAENPMVSLNNGRVESSLSFEPSVPGLTKTTV</sequence>
<dbReference type="InterPro" id="IPR002223">
    <property type="entry name" value="Kunitz_BPTI"/>
</dbReference>
<dbReference type="Gene3D" id="4.10.410.10">
    <property type="entry name" value="Pancreatic trypsin inhibitor Kunitz domain"/>
    <property type="match status" value="1"/>
</dbReference>
<accession>A0AAN9A3R2</accession>
<keyword evidence="5" id="KW-1185">Reference proteome</keyword>
<evidence type="ECO:0000313" key="4">
    <source>
        <dbReference type="EMBL" id="KAK7073928.1"/>
    </source>
</evidence>
<feature type="domain" description="BPTI/Kunitz inhibitor" evidence="3">
    <location>
        <begin position="53"/>
        <end position="94"/>
    </location>
</feature>
<evidence type="ECO:0000256" key="2">
    <source>
        <dbReference type="SAM" id="Phobius"/>
    </source>
</evidence>
<dbReference type="GO" id="GO:0004867">
    <property type="term" value="F:serine-type endopeptidase inhibitor activity"/>
    <property type="evidence" value="ECO:0007669"/>
    <property type="project" value="InterPro"/>
</dbReference>
<proteinExistence type="predicted"/>
<dbReference type="Pfam" id="PF00014">
    <property type="entry name" value="Kunitz_BPTI"/>
    <property type="match status" value="1"/>
</dbReference>
<dbReference type="InterPro" id="IPR036880">
    <property type="entry name" value="Kunitz_BPTI_sf"/>
</dbReference>
<dbReference type="AlphaFoldDB" id="A0AAN9A3R2"/>
<reference evidence="4 5" key="1">
    <citation type="submission" date="2023-11" db="EMBL/GenBank/DDBJ databases">
        <title>Halocaridina rubra genome assembly.</title>
        <authorList>
            <person name="Smith C."/>
        </authorList>
    </citation>
    <scope>NUCLEOTIDE SEQUENCE [LARGE SCALE GENOMIC DNA]</scope>
    <source>
        <strain evidence="4">EP-1</strain>
        <tissue evidence="4">Whole</tissue>
    </source>
</reference>
<dbReference type="Proteomes" id="UP001381693">
    <property type="component" value="Unassembled WGS sequence"/>
</dbReference>
<organism evidence="4 5">
    <name type="scientific">Halocaridina rubra</name>
    <name type="common">Hawaiian red shrimp</name>
    <dbReference type="NCBI Taxonomy" id="373956"/>
    <lineage>
        <taxon>Eukaryota</taxon>
        <taxon>Metazoa</taxon>
        <taxon>Ecdysozoa</taxon>
        <taxon>Arthropoda</taxon>
        <taxon>Crustacea</taxon>
        <taxon>Multicrustacea</taxon>
        <taxon>Malacostraca</taxon>
        <taxon>Eumalacostraca</taxon>
        <taxon>Eucarida</taxon>
        <taxon>Decapoda</taxon>
        <taxon>Pleocyemata</taxon>
        <taxon>Caridea</taxon>
        <taxon>Atyoidea</taxon>
        <taxon>Atyidae</taxon>
        <taxon>Halocaridina</taxon>
    </lineage>
</organism>
<evidence type="ECO:0000313" key="5">
    <source>
        <dbReference type="Proteomes" id="UP001381693"/>
    </source>
</evidence>
<feature type="compositionally biased region" description="Polar residues" evidence="1">
    <location>
        <begin position="213"/>
        <end position="225"/>
    </location>
</feature>
<protein>
    <recommendedName>
        <fullName evidence="3">BPTI/Kunitz inhibitor domain-containing protein</fullName>
    </recommendedName>
</protein>
<evidence type="ECO:0000256" key="1">
    <source>
        <dbReference type="SAM" id="MobiDB-lite"/>
    </source>
</evidence>
<dbReference type="SUPFAM" id="SSF57362">
    <property type="entry name" value="BPTI-like"/>
    <property type="match status" value="1"/>
</dbReference>
<feature type="region of interest" description="Disordered" evidence="1">
    <location>
        <begin position="118"/>
        <end position="172"/>
    </location>
</feature>
<comment type="caution">
    <text evidence="4">The sequence shown here is derived from an EMBL/GenBank/DDBJ whole genome shotgun (WGS) entry which is preliminary data.</text>
</comment>
<gene>
    <name evidence="4" type="ORF">SK128_024759</name>
</gene>
<feature type="compositionally biased region" description="Polar residues" evidence="1">
    <location>
        <begin position="127"/>
        <end position="149"/>
    </location>
</feature>
<feature type="transmembrane region" description="Helical" evidence="2">
    <location>
        <begin position="16"/>
        <end position="39"/>
    </location>
</feature>
<feature type="region of interest" description="Disordered" evidence="1">
    <location>
        <begin position="213"/>
        <end position="232"/>
    </location>
</feature>
<dbReference type="EMBL" id="JAXCGZ010011929">
    <property type="protein sequence ID" value="KAK7073928.1"/>
    <property type="molecule type" value="Genomic_DNA"/>
</dbReference>
<keyword evidence="2" id="KW-0472">Membrane</keyword>
<keyword evidence="2" id="KW-1133">Transmembrane helix</keyword>
<keyword evidence="2" id="KW-0812">Transmembrane</keyword>
<name>A0AAN9A3R2_HALRR</name>